<evidence type="ECO:0000259" key="1">
    <source>
        <dbReference type="Pfam" id="PF00144"/>
    </source>
</evidence>
<dbReference type="GO" id="GO:0016787">
    <property type="term" value="F:hydrolase activity"/>
    <property type="evidence" value="ECO:0007669"/>
    <property type="project" value="UniProtKB-KW"/>
</dbReference>
<dbReference type="RefSeq" id="WP_266060617.1">
    <property type="nucleotide sequence ID" value="NZ_JAPKFM010000004.1"/>
</dbReference>
<evidence type="ECO:0000313" key="3">
    <source>
        <dbReference type="Proteomes" id="UP001143347"/>
    </source>
</evidence>
<protein>
    <submittedName>
        <fullName evidence="2">Serine hydrolase</fullName>
    </submittedName>
</protein>
<keyword evidence="2" id="KW-0378">Hydrolase</keyword>
<sequence length="382" mass="41433">MSETPDVHGHIDPKFERVRDELAAQLDSGNELGAAIAVDVDGELMVDVWGGFRDAARTLPWERDTIVNVWSTTKEVTALAVLMLADRGLVDLHAPVATYWPEFAQNGKDDIEVRHIMAHTSGVSGWDQPFELTDMYNWDTSVEHLARQAPWWEPGTASGYHAQNQGHLLGEIVRRVTGKHLTQFVADEIAGPLGVDLQIGAGPDDDARIAEVIPPPPLPIDIAALPTDSPMFKTFTGPVASAAAANTIEWRRADMGALNGHTNARALVRTMSVISRGGTVDGVQLLTEKTIDQIFDEQTRGDDLVLGVPLRWGIGFGLPEPATVPSLPDERICFWGGWGGSITVMFPLQKMTISYVMNKMAPGIIGSDRSEAYTRAILAAAG</sequence>
<dbReference type="Proteomes" id="UP001143347">
    <property type="component" value="Unassembled WGS sequence"/>
</dbReference>
<evidence type="ECO:0000313" key="2">
    <source>
        <dbReference type="EMBL" id="MCX2963552.1"/>
    </source>
</evidence>
<dbReference type="InterPro" id="IPR052907">
    <property type="entry name" value="Beta-lactamase/esterase"/>
</dbReference>
<organism evidence="2 3">
    <name type="scientific">Gordonia aquimaris</name>
    <dbReference type="NCBI Taxonomy" id="2984863"/>
    <lineage>
        <taxon>Bacteria</taxon>
        <taxon>Bacillati</taxon>
        <taxon>Actinomycetota</taxon>
        <taxon>Actinomycetes</taxon>
        <taxon>Mycobacteriales</taxon>
        <taxon>Gordoniaceae</taxon>
        <taxon>Gordonia</taxon>
    </lineage>
</organism>
<keyword evidence="3" id="KW-1185">Reference proteome</keyword>
<dbReference type="Gene3D" id="3.40.710.10">
    <property type="entry name" value="DD-peptidase/beta-lactamase superfamily"/>
    <property type="match status" value="1"/>
</dbReference>
<comment type="caution">
    <text evidence="2">The sequence shown here is derived from an EMBL/GenBank/DDBJ whole genome shotgun (WGS) entry which is preliminary data.</text>
</comment>
<gene>
    <name evidence="2" type="ORF">OSB52_05530</name>
</gene>
<name>A0A9X3I3E3_9ACTN</name>
<dbReference type="InterPro" id="IPR012338">
    <property type="entry name" value="Beta-lactam/transpept-like"/>
</dbReference>
<accession>A0A9X3I3E3</accession>
<dbReference type="PANTHER" id="PTHR43319:SF3">
    <property type="entry name" value="BETA-LACTAMASE-RELATED DOMAIN-CONTAINING PROTEIN"/>
    <property type="match status" value="1"/>
</dbReference>
<reference evidence="2" key="1">
    <citation type="submission" date="2022-10" db="EMBL/GenBank/DDBJ databases">
        <title>WGS of marine actinomycetes from Thailand.</title>
        <authorList>
            <person name="Thawai C."/>
        </authorList>
    </citation>
    <scope>NUCLEOTIDE SEQUENCE</scope>
    <source>
        <strain evidence="2">SW21</strain>
    </source>
</reference>
<feature type="domain" description="Beta-lactamase-related" evidence="1">
    <location>
        <begin position="21"/>
        <end position="362"/>
    </location>
</feature>
<dbReference type="EMBL" id="JAPKFM010000004">
    <property type="protein sequence ID" value="MCX2963552.1"/>
    <property type="molecule type" value="Genomic_DNA"/>
</dbReference>
<dbReference type="InterPro" id="IPR001466">
    <property type="entry name" value="Beta-lactam-related"/>
</dbReference>
<dbReference type="SUPFAM" id="SSF56601">
    <property type="entry name" value="beta-lactamase/transpeptidase-like"/>
    <property type="match status" value="1"/>
</dbReference>
<proteinExistence type="predicted"/>
<dbReference type="AlphaFoldDB" id="A0A9X3I3E3"/>
<dbReference type="PANTHER" id="PTHR43319">
    <property type="entry name" value="BETA-LACTAMASE-RELATED"/>
    <property type="match status" value="1"/>
</dbReference>
<dbReference type="Pfam" id="PF00144">
    <property type="entry name" value="Beta-lactamase"/>
    <property type="match status" value="1"/>
</dbReference>